<name>A0A8H7ZTY4_9FUNG</name>
<dbReference type="PANTHER" id="PTHR24221:SF503">
    <property type="entry name" value="MITOCHONDRIAL POTASSIUM CHANNEL ATP-BINDING SUBUNIT"/>
    <property type="match status" value="1"/>
</dbReference>
<evidence type="ECO:0000256" key="3">
    <source>
        <dbReference type="ARBA" id="ARBA00022741"/>
    </source>
</evidence>
<evidence type="ECO:0000256" key="2">
    <source>
        <dbReference type="ARBA" id="ARBA00022692"/>
    </source>
</evidence>
<evidence type="ECO:0000313" key="8">
    <source>
        <dbReference type="EMBL" id="KAG5459568.1"/>
    </source>
</evidence>
<dbReference type="SMART" id="SM00382">
    <property type="entry name" value="AAA"/>
    <property type="match status" value="1"/>
</dbReference>
<comment type="caution">
    <text evidence="8">The sequence shown here is derived from an EMBL/GenBank/DDBJ whole genome shotgun (WGS) entry which is preliminary data.</text>
</comment>
<evidence type="ECO:0000256" key="5">
    <source>
        <dbReference type="ARBA" id="ARBA00022989"/>
    </source>
</evidence>
<dbReference type="InterPro" id="IPR027417">
    <property type="entry name" value="P-loop_NTPase"/>
</dbReference>
<evidence type="ECO:0000256" key="4">
    <source>
        <dbReference type="ARBA" id="ARBA00022840"/>
    </source>
</evidence>
<dbReference type="GO" id="GO:0005524">
    <property type="term" value="F:ATP binding"/>
    <property type="evidence" value="ECO:0007669"/>
    <property type="project" value="UniProtKB-KW"/>
</dbReference>
<organism evidence="8 9">
    <name type="scientific">Olpidium bornovanus</name>
    <dbReference type="NCBI Taxonomy" id="278681"/>
    <lineage>
        <taxon>Eukaryota</taxon>
        <taxon>Fungi</taxon>
        <taxon>Fungi incertae sedis</taxon>
        <taxon>Olpidiomycota</taxon>
        <taxon>Olpidiomycotina</taxon>
        <taxon>Olpidiomycetes</taxon>
        <taxon>Olpidiales</taxon>
        <taxon>Olpidiaceae</taxon>
        <taxon>Olpidium</taxon>
    </lineage>
</organism>
<dbReference type="EMBL" id="JAEFCI010006631">
    <property type="protein sequence ID" value="KAG5459568.1"/>
    <property type="molecule type" value="Genomic_DNA"/>
</dbReference>
<dbReference type="PROSITE" id="PS00211">
    <property type="entry name" value="ABC_TRANSPORTER_1"/>
    <property type="match status" value="1"/>
</dbReference>
<feature type="domain" description="ABC transporter" evidence="7">
    <location>
        <begin position="66"/>
        <end position="291"/>
    </location>
</feature>
<dbReference type="GO" id="GO:0016887">
    <property type="term" value="F:ATP hydrolysis activity"/>
    <property type="evidence" value="ECO:0007669"/>
    <property type="project" value="InterPro"/>
</dbReference>
<evidence type="ECO:0000313" key="9">
    <source>
        <dbReference type="Proteomes" id="UP000673691"/>
    </source>
</evidence>
<evidence type="ECO:0000256" key="1">
    <source>
        <dbReference type="ARBA" id="ARBA00004141"/>
    </source>
</evidence>
<dbReference type="Proteomes" id="UP000673691">
    <property type="component" value="Unassembled WGS sequence"/>
</dbReference>
<dbReference type="SUPFAM" id="SSF52540">
    <property type="entry name" value="P-loop containing nucleoside triphosphate hydrolases"/>
    <property type="match status" value="1"/>
</dbReference>
<evidence type="ECO:0000259" key="7">
    <source>
        <dbReference type="PROSITE" id="PS50893"/>
    </source>
</evidence>
<keyword evidence="5" id="KW-1133">Transmembrane helix</keyword>
<keyword evidence="9" id="KW-1185">Reference proteome</keyword>
<keyword evidence="4" id="KW-0067">ATP-binding</keyword>
<dbReference type="PANTHER" id="PTHR24221">
    <property type="entry name" value="ATP-BINDING CASSETTE SUB-FAMILY B"/>
    <property type="match status" value="1"/>
</dbReference>
<dbReference type="InterPro" id="IPR003439">
    <property type="entry name" value="ABC_transporter-like_ATP-bd"/>
</dbReference>
<dbReference type="Gene3D" id="1.20.1560.10">
    <property type="entry name" value="ABC transporter type 1, transmembrane domain"/>
    <property type="match status" value="1"/>
</dbReference>
<dbReference type="Gene3D" id="3.40.50.300">
    <property type="entry name" value="P-loop containing nucleotide triphosphate hydrolases"/>
    <property type="match status" value="1"/>
</dbReference>
<dbReference type="InterPro" id="IPR003593">
    <property type="entry name" value="AAA+_ATPase"/>
</dbReference>
<reference evidence="8 9" key="1">
    <citation type="journal article" name="Sci. Rep.">
        <title>Genome-scale phylogenetic analyses confirm Olpidium as the closest living zoosporic fungus to the non-flagellated, terrestrial fungi.</title>
        <authorList>
            <person name="Chang Y."/>
            <person name="Rochon D."/>
            <person name="Sekimoto S."/>
            <person name="Wang Y."/>
            <person name="Chovatia M."/>
            <person name="Sandor L."/>
            <person name="Salamov A."/>
            <person name="Grigoriev I.V."/>
            <person name="Stajich J.E."/>
            <person name="Spatafora J.W."/>
        </authorList>
    </citation>
    <scope>NUCLEOTIDE SEQUENCE [LARGE SCALE GENOMIC DNA]</scope>
    <source>
        <strain evidence="8">S191</strain>
    </source>
</reference>
<feature type="non-terminal residue" evidence="8">
    <location>
        <position position="334"/>
    </location>
</feature>
<dbReference type="InterPro" id="IPR036640">
    <property type="entry name" value="ABC1_TM_sf"/>
</dbReference>
<sequence length="334" mass="36455">MHPDALMIVTMSVTITAQGLGRSSTFTSSWTKGKIAAIKTFELLYRKTSIDPDKPGDTPLHIDGDFDFKDITFAYPTRPDQEIFKGKFNLSGKRNQTVALVGPSGCGKSTTIGMLERFYDPAGGTVSLSSKDEPILFDMSIGENILWGSGRETVTEEEIVDAAKMANIHNFIVGLPNGKRYETSVGKGGSQLSGGQKQRVAIARALIRKPTVLLLDEATSALDSESEKLVQEAIDKAIGEKNRTVITIAHRLSTIQVSRSLYLFPPVSSSLRSLSSHLNARPFRFFSCSFPSPTTLTHMVMQDADLIAVVKDGKVFESGTHFELLELNGVYSDL</sequence>
<dbReference type="GO" id="GO:0016020">
    <property type="term" value="C:membrane"/>
    <property type="evidence" value="ECO:0007669"/>
    <property type="project" value="UniProtKB-SubCell"/>
</dbReference>
<keyword evidence="2" id="KW-0812">Transmembrane</keyword>
<dbReference type="PROSITE" id="PS50893">
    <property type="entry name" value="ABC_TRANSPORTER_2"/>
    <property type="match status" value="1"/>
</dbReference>
<dbReference type="AlphaFoldDB" id="A0A8H7ZTY4"/>
<proteinExistence type="predicted"/>
<protein>
    <submittedName>
        <fullName evidence="8">ABC protein</fullName>
    </submittedName>
</protein>
<comment type="subcellular location">
    <subcellularLocation>
        <location evidence="1">Membrane</location>
        <topology evidence="1">Multi-pass membrane protein</topology>
    </subcellularLocation>
</comment>
<accession>A0A8H7ZTY4</accession>
<dbReference type="OrthoDB" id="6500128at2759"/>
<dbReference type="InterPro" id="IPR039421">
    <property type="entry name" value="Type_1_exporter"/>
</dbReference>
<dbReference type="GO" id="GO:0042626">
    <property type="term" value="F:ATPase-coupled transmembrane transporter activity"/>
    <property type="evidence" value="ECO:0007669"/>
    <property type="project" value="TreeGrafter"/>
</dbReference>
<evidence type="ECO:0000256" key="6">
    <source>
        <dbReference type="ARBA" id="ARBA00023136"/>
    </source>
</evidence>
<dbReference type="InterPro" id="IPR017871">
    <property type="entry name" value="ABC_transporter-like_CS"/>
</dbReference>
<keyword evidence="6" id="KW-0472">Membrane</keyword>
<dbReference type="Pfam" id="PF00005">
    <property type="entry name" value="ABC_tran"/>
    <property type="match status" value="1"/>
</dbReference>
<gene>
    <name evidence="8" type="ORF">BJ554DRAFT_18</name>
</gene>
<keyword evidence="3" id="KW-0547">Nucleotide-binding</keyword>